<proteinExistence type="predicted"/>
<dbReference type="EMBL" id="UZAU01000740">
    <property type="status" value="NOT_ANNOTATED_CDS"/>
    <property type="molecule type" value="Genomic_DNA"/>
</dbReference>
<reference evidence="1" key="1">
    <citation type="submission" date="2018-11" db="EMBL/GenBank/DDBJ databases">
        <authorList>
            <person name="Grassa J C."/>
        </authorList>
    </citation>
    <scope>NUCLEOTIDE SEQUENCE [LARGE SCALE GENOMIC DNA]</scope>
</reference>
<dbReference type="Gramene" id="evm.model.09.850">
    <property type="protein sequence ID" value="cds.evm.model.09.850"/>
    <property type="gene ID" value="evm.TU.09.850"/>
</dbReference>
<organism evidence="1 2">
    <name type="scientific">Cannabis sativa</name>
    <name type="common">Hemp</name>
    <name type="synonym">Marijuana</name>
    <dbReference type="NCBI Taxonomy" id="3483"/>
    <lineage>
        <taxon>Eukaryota</taxon>
        <taxon>Viridiplantae</taxon>
        <taxon>Streptophyta</taxon>
        <taxon>Embryophyta</taxon>
        <taxon>Tracheophyta</taxon>
        <taxon>Spermatophyta</taxon>
        <taxon>Magnoliopsida</taxon>
        <taxon>eudicotyledons</taxon>
        <taxon>Gunneridae</taxon>
        <taxon>Pentapetalae</taxon>
        <taxon>rosids</taxon>
        <taxon>fabids</taxon>
        <taxon>Rosales</taxon>
        <taxon>Cannabaceae</taxon>
        <taxon>Cannabis</taxon>
    </lineage>
</organism>
<name>A0A803QHK2_CANSA</name>
<accession>A0A803QHK2</accession>
<reference evidence="1" key="2">
    <citation type="submission" date="2021-03" db="UniProtKB">
        <authorList>
            <consortium name="EnsemblPlants"/>
        </authorList>
    </citation>
    <scope>IDENTIFICATION</scope>
</reference>
<protein>
    <submittedName>
        <fullName evidence="1">Uncharacterized protein</fullName>
    </submittedName>
</protein>
<dbReference type="AlphaFoldDB" id="A0A803QHK2"/>
<dbReference type="Proteomes" id="UP000596661">
    <property type="component" value="Chromosome 9"/>
</dbReference>
<dbReference type="EnsemblPlants" id="evm.model.09.850">
    <property type="protein sequence ID" value="cds.evm.model.09.850"/>
    <property type="gene ID" value="evm.TU.09.850"/>
</dbReference>
<evidence type="ECO:0000313" key="2">
    <source>
        <dbReference type="Proteomes" id="UP000596661"/>
    </source>
</evidence>
<keyword evidence="2" id="KW-1185">Reference proteome</keyword>
<evidence type="ECO:0000313" key="1">
    <source>
        <dbReference type="EnsemblPlants" id="cds.evm.model.09.850"/>
    </source>
</evidence>
<sequence length="227" mass="25119">MITRLEHILRIKNQENNTLAAETSRLEVELGKRDKALKLTLDGQQAITDEYVGLSSKNLYERGSVIINRSNTVDHCSRKIEALAHGNGLCEGDSPAGKDAGIIHDQQPVPILRTKASYSLRTEIEYSCNGITVSLKVKAYTHVKTEKINKVNTYLLKVLTVPMHVYKSLDMAGQLSEEMANNRYPRAGVPCCPLRHDHAEAMSVGVGANARSAADNYFHNIFAELLS</sequence>